<sequence>MMFEYKANFDQILKYIQDSNGELRRPFQLFQKSIIHV</sequence>
<name>A0A0L0NX69_CANAR</name>
<comment type="caution">
    <text evidence="1">The sequence shown here is derived from an EMBL/GenBank/DDBJ whole genome shotgun (WGS) entry which is preliminary data.</text>
</comment>
<accession>A0A0L0NX69</accession>
<reference evidence="2" key="1">
    <citation type="journal article" date="2015" name="BMC Genomics">
        <title>Draft genome of a commonly misdiagnosed multidrug resistant pathogen Candida auris.</title>
        <authorList>
            <person name="Chatterjee S."/>
            <person name="Alampalli S.V."/>
            <person name="Nageshan R.K."/>
            <person name="Chettiar S.T."/>
            <person name="Joshi S."/>
            <person name="Tatu U.S."/>
        </authorList>
    </citation>
    <scope>NUCLEOTIDE SEQUENCE [LARGE SCALE GENOMIC DNA]</scope>
    <source>
        <strain evidence="2">6684</strain>
    </source>
</reference>
<organism evidence="1 2">
    <name type="scientific">Candidozyma auris</name>
    <name type="common">Yeast</name>
    <name type="synonym">Candida auris</name>
    <dbReference type="NCBI Taxonomy" id="498019"/>
    <lineage>
        <taxon>Eukaryota</taxon>
        <taxon>Fungi</taxon>
        <taxon>Dikarya</taxon>
        <taxon>Ascomycota</taxon>
        <taxon>Saccharomycotina</taxon>
        <taxon>Pichiomycetes</taxon>
        <taxon>Metschnikowiaceae</taxon>
        <taxon>Candidozyma</taxon>
    </lineage>
</organism>
<protein>
    <submittedName>
        <fullName evidence="1">Uncharacterized protein</fullName>
    </submittedName>
</protein>
<dbReference type="AlphaFoldDB" id="A0A0L0NX69"/>
<evidence type="ECO:0000313" key="1">
    <source>
        <dbReference type="EMBL" id="KND98802.1"/>
    </source>
</evidence>
<dbReference type="EMBL" id="LGST01000031">
    <property type="protein sequence ID" value="KND98802.1"/>
    <property type="molecule type" value="Genomic_DNA"/>
</dbReference>
<dbReference type="Proteomes" id="UP000037122">
    <property type="component" value="Unassembled WGS sequence"/>
</dbReference>
<dbReference type="VEuPathDB" id="FungiDB:QG37_04712"/>
<evidence type="ECO:0000313" key="2">
    <source>
        <dbReference type="Proteomes" id="UP000037122"/>
    </source>
</evidence>
<proteinExistence type="predicted"/>
<gene>
    <name evidence="1" type="ORF">QG37_04712</name>
</gene>